<name>A0A7T7SW97_STAPS</name>
<dbReference type="SUPFAM" id="SSF102114">
    <property type="entry name" value="Radical SAM enzymes"/>
    <property type="match status" value="1"/>
</dbReference>
<dbReference type="GO" id="GO:0046872">
    <property type="term" value="F:metal ion binding"/>
    <property type="evidence" value="ECO:0007669"/>
    <property type="project" value="UniProtKB-KW"/>
</dbReference>
<dbReference type="InterPro" id="IPR058240">
    <property type="entry name" value="rSAM_sf"/>
</dbReference>
<evidence type="ECO:0000256" key="4">
    <source>
        <dbReference type="ARBA" id="ARBA00023014"/>
    </source>
</evidence>
<dbReference type="InterPro" id="IPR023885">
    <property type="entry name" value="4Fe4S-binding_SPASM_dom"/>
</dbReference>
<feature type="domain" description="Radical SAM core" evidence="5">
    <location>
        <begin position="112"/>
        <end position="326"/>
    </location>
</feature>
<dbReference type="PANTHER" id="PTHR11228:SF7">
    <property type="entry name" value="PQQA PEPTIDE CYCLASE"/>
    <property type="match status" value="1"/>
</dbReference>
<dbReference type="InterPro" id="IPR050377">
    <property type="entry name" value="Radical_SAM_PqqE_MftC-like"/>
</dbReference>
<dbReference type="Pfam" id="PF04055">
    <property type="entry name" value="Radical_SAM"/>
    <property type="match status" value="1"/>
</dbReference>
<dbReference type="AlphaFoldDB" id="A0A7T7SW97"/>
<dbReference type="InterPro" id="IPR013785">
    <property type="entry name" value="Aldolase_TIM"/>
</dbReference>
<dbReference type="Gene3D" id="3.20.20.70">
    <property type="entry name" value="Aldolase class I"/>
    <property type="match status" value="1"/>
</dbReference>
<evidence type="ECO:0000256" key="1">
    <source>
        <dbReference type="ARBA" id="ARBA00022691"/>
    </source>
</evidence>
<dbReference type="InterPro" id="IPR007197">
    <property type="entry name" value="rSAM"/>
</dbReference>
<reference evidence="6 7" key="1">
    <citation type="submission" date="2020-12" db="EMBL/GenBank/DDBJ databases">
        <title>Whole genome sequencing and de novo assembly of Staphylococcus pseudintermedius: a novel pangenome approach to unravel pathogenesis of canine pyoderma.</title>
        <authorList>
            <person name="Ferrer L."/>
            <person name="Perez D."/>
            <person name="Fonticoba R."/>
            <person name="Vines J."/>
            <person name="Fabregas N."/>
            <person name="Madronero S."/>
            <person name="Meroni G."/>
            <person name="Martino P."/>
            <person name="Martinez S."/>
            <person name="Cusco A."/>
            <person name="Migura L."/>
            <person name="Francino O."/>
        </authorList>
    </citation>
    <scope>NUCLEOTIDE SEQUENCE [LARGE SCALE GENOMIC DNA]</scope>
    <source>
        <strain evidence="6 7">HSP080</strain>
    </source>
</reference>
<dbReference type="SFLD" id="SFLDG01386">
    <property type="entry name" value="main_SPASM_domain-containing"/>
    <property type="match status" value="1"/>
</dbReference>
<keyword evidence="1" id="KW-0949">S-adenosyl-L-methionine</keyword>
<evidence type="ECO:0000313" key="7">
    <source>
        <dbReference type="Proteomes" id="UP000595859"/>
    </source>
</evidence>
<protein>
    <submittedName>
        <fullName evidence="6">Radical SAM protein</fullName>
    </submittedName>
</protein>
<dbReference type="InterPro" id="IPR006638">
    <property type="entry name" value="Elp3/MiaA/NifB-like_rSAM"/>
</dbReference>
<dbReference type="Proteomes" id="UP000595859">
    <property type="component" value="Chromosome"/>
</dbReference>
<dbReference type="Pfam" id="PF13186">
    <property type="entry name" value="SPASM"/>
    <property type="match status" value="1"/>
</dbReference>
<gene>
    <name evidence="6" type="ORF">JGZ15_11325</name>
</gene>
<dbReference type="PANTHER" id="PTHR11228">
    <property type="entry name" value="RADICAL SAM DOMAIN PROTEIN"/>
    <property type="match status" value="1"/>
</dbReference>
<dbReference type="RefSeq" id="WP_200264802.1">
    <property type="nucleotide sequence ID" value="NZ_CP066884.1"/>
</dbReference>
<dbReference type="GO" id="GO:0051536">
    <property type="term" value="F:iron-sulfur cluster binding"/>
    <property type="evidence" value="ECO:0007669"/>
    <property type="project" value="UniProtKB-KW"/>
</dbReference>
<dbReference type="SFLD" id="SFLDS00029">
    <property type="entry name" value="Radical_SAM"/>
    <property type="match status" value="1"/>
</dbReference>
<keyword evidence="2" id="KW-0479">Metal-binding</keyword>
<accession>A0A7T7SW97</accession>
<dbReference type="SMART" id="SM00729">
    <property type="entry name" value="Elp3"/>
    <property type="match status" value="1"/>
</dbReference>
<sequence length="444" mass="50902">MNQYIFFNDNARLHQLPHGGVIEVKNGMFKDEVFDFEYLDLNSSAFEACTYFDGSMTIIDILKDMCQKYKCDINDHIEWYTNLVNDLYKKNLINLVSNPVKKNLNISGSTEYITPLHAVFEITHKCNLKCAHCYLESSPQVQDTLSLDEFIMIANNMYENGILTCEITGGEVFVHPNAKEILEFALKKFKKVGILTNGTLLKPDILDLLIKYKKKIVIGISLDSVNPEKHDNFRGKKNSFNQTCKTIKKLSENGLFVRVGMSIYEDNMWEINDMANLVRKLGASAFSYNWIDDFGRGKKMNQLKLNKLNNLSFAEFEVDVVKNNRDIIPLVPLTKNKANNCGAGWRSIVMDPNGNIRPCALFPKEFVIGNLKEQSYKDVFSSEIVNRLYSLQSPQKSKFCSDECDFKDYCAGCYLKGLNSNKNHRTNYCGWVKNQKLENLVEQI</sequence>
<proteinExistence type="predicted"/>
<dbReference type="PROSITE" id="PS51918">
    <property type="entry name" value="RADICAL_SAM"/>
    <property type="match status" value="1"/>
</dbReference>
<dbReference type="SFLD" id="SFLDF00315">
    <property type="entry name" value="antilisterial_bacteriocin_subt"/>
    <property type="match status" value="1"/>
</dbReference>
<evidence type="ECO:0000313" key="6">
    <source>
        <dbReference type="EMBL" id="QQM97992.1"/>
    </source>
</evidence>
<dbReference type="SFLD" id="SFLDG01216">
    <property type="entry name" value="thioether_bond_formation_requi"/>
    <property type="match status" value="1"/>
</dbReference>
<evidence type="ECO:0000256" key="3">
    <source>
        <dbReference type="ARBA" id="ARBA00023004"/>
    </source>
</evidence>
<dbReference type="NCBIfam" id="TIGR04085">
    <property type="entry name" value="rSAM_more_4Fe4S"/>
    <property type="match status" value="1"/>
</dbReference>
<dbReference type="GO" id="GO:0003824">
    <property type="term" value="F:catalytic activity"/>
    <property type="evidence" value="ECO:0007669"/>
    <property type="project" value="InterPro"/>
</dbReference>
<evidence type="ECO:0000256" key="2">
    <source>
        <dbReference type="ARBA" id="ARBA00022723"/>
    </source>
</evidence>
<keyword evidence="3" id="KW-0408">Iron</keyword>
<organism evidence="6 7">
    <name type="scientific">Staphylococcus pseudintermedius</name>
    <dbReference type="NCBI Taxonomy" id="283734"/>
    <lineage>
        <taxon>Bacteria</taxon>
        <taxon>Bacillati</taxon>
        <taxon>Bacillota</taxon>
        <taxon>Bacilli</taxon>
        <taxon>Bacillales</taxon>
        <taxon>Staphylococcaceae</taxon>
        <taxon>Staphylococcus</taxon>
        <taxon>Staphylococcus intermedius group</taxon>
    </lineage>
</organism>
<dbReference type="CDD" id="cd01335">
    <property type="entry name" value="Radical_SAM"/>
    <property type="match status" value="1"/>
</dbReference>
<dbReference type="EMBL" id="CP066884">
    <property type="protein sequence ID" value="QQM97992.1"/>
    <property type="molecule type" value="Genomic_DNA"/>
</dbReference>
<keyword evidence="4" id="KW-0411">Iron-sulfur</keyword>
<evidence type="ECO:0000259" key="5">
    <source>
        <dbReference type="PROSITE" id="PS51918"/>
    </source>
</evidence>
<dbReference type="SFLD" id="SFLDG01067">
    <property type="entry name" value="SPASM/twitch_domain_containing"/>
    <property type="match status" value="1"/>
</dbReference>